<evidence type="ECO:0000256" key="7">
    <source>
        <dbReference type="PROSITE-ProRule" id="PRU00277"/>
    </source>
</evidence>
<evidence type="ECO:0000256" key="6">
    <source>
        <dbReference type="ARBA" id="ARBA00023306"/>
    </source>
</evidence>
<organism evidence="10 11">
    <name type="scientific">Brotonthovivens ammoniilytica</name>
    <dbReference type="NCBI Taxonomy" id="2981725"/>
    <lineage>
        <taxon>Bacteria</taxon>
        <taxon>Bacillati</taxon>
        <taxon>Bacillota</taxon>
        <taxon>Clostridia</taxon>
        <taxon>Lachnospirales</taxon>
        <taxon>Lachnospiraceae</taxon>
        <taxon>Brotonthovivens</taxon>
    </lineage>
</organism>
<gene>
    <name evidence="10" type="primary">tig</name>
    <name evidence="10" type="ORF">OCV88_14315</name>
</gene>
<evidence type="ECO:0000256" key="1">
    <source>
        <dbReference type="ARBA" id="ARBA00000971"/>
    </source>
</evidence>
<keyword evidence="3" id="KW-0132">Cell division</keyword>
<evidence type="ECO:0000313" key="11">
    <source>
        <dbReference type="Proteomes" id="UP001652442"/>
    </source>
</evidence>
<dbReference type="PROSITE" id="PS50059">
    <property type="entry name" value="FKBP_PPIASE"/>
    <property type="match status" value="1"/>
</dbReference>
<dbReference type="Gene3D" id="3.10.50.40">
    <property type="match status" value="1"/>
</dbReference>
<evidence type="ECO:0000256" key="8">
    <source>
        <dbReference type="SAM" id="Coils"/>
    </source>
</evidence>
<dbReference type="RefSeq" id="WP_158426124.1">
    <property type="nucleotide sequence ID" value="NZ_JAOQJQ010000007.1"/>
</dbReference>
<evidence type="ECO:0000313" key="10">
    <source>
        <dbReference type="EMBL" id="MCU6763486.1"/>
    </source>
</evidence>
<keyword evidence="6" id="KW-0131">Cell cycle</keyword>
<evidence type="ECO:0000256" key="5">
    <source>
        <dbReference type="ARBA" id="ARBA00023235"/>
    </source>
</evidence>
<protein>
    <recommendedName>
        <fullName evidence="7">peptidylprolyl isomerase</fullName>
        <ecNumber evidence="7">5.2.1.8</ecNumber>
    </recommendedName>
</protein>
<dbReference type="InterPro" id="IPR005215">
    <property type="entry name" value="Trig_fac"/>
</dbReference>
<dbReference type="NCBIfam" id="TIGR00115">
    <property type="entry name" value="tig"/>
    <property type="match status" value="1"/>
</dbReference>
<dbReference type="InterPro" id="IPR027304">
    <property type="entry name" value="Trigger_fact/SurA_dom_sf"/>
</dbReference>
<dbReference type="Proteomes" id="UP001652442">
    <property type="component" value="Unassembled WGS sequence"/>
</dbReference>
<accession>A0ABT2TP56</accession>
<keyword evidence="8" id="KW-0175">Coiled coil</keyword>
<dbReference type="SUPFAM" id="SSF54534">
    <property type="entry name" value="FKBP-like"/>
    <property type="match status" value="1"/>
</dbReference>
<reference evidence="10 11" key="1">
    <citation type="journal article" date="2021" name="ISME Commun">
        <title>Automated analysis of genomic sequences facilitates high-throughput and comprehensive description of bacteria.</title>
        <authorList>
            <person name="Hitch T.C.A."/>
        </authorList>
    </citation>
    <scope>NUCLEOTIDE SEQUENCE [LARGE SCALE GENOMIC DNA]</scope>
    <source>
        <strain evidence="10 11">Sanger_109</strain>
    </source>
</reference>
<dbReference type="InterPro" id="IPR008880">
    <property type="entry name" value="Trigger_fac_C"/>
</dbReference>
<dbReference type="GO" id="GO:0003755">
    <property type="term" value="F:peptidyl-prolyl cis-trans isomerase activity"/>
    <property type="evidence" value="ECO:0007669"/>
    <property type="project" value="UniProtKB-EC"/>
</dbReference>
<proteinExistence type="predicted"/>
<dbReference type="SUPFAM" id="SSF109998">
    <property type="entry name" value="Triger factor/SurA peptide-binding domain-like"/>
    <property type="match status" value="1"/>
</dbReference>
<evidence type="ECO:0000256" key="4">
    <source>
        <dbReference type="ARBA" id="ARBA00023110"/>
    </source>
</evidence>
<keyword evidence="5 7" id="KW-0413">Isomerase</keyword>
<dbReference type="Pfam" id="PF05698">
    <property type="entry name" value="Trigger_C"/>
    <property type="match status" value="1"/>
</dbReference>
<feature type="coiled-coil region" evidence="8">
    <location>
        <begin position="22"/>
        <end position="49"/>
    </location>
</feature>
<sequence length="321" mass="35223">MSETAEKITIVLGEYKGIKIPKQEVTVTEEEIEAELKRAQKMAAKKAAKDGEAETGDETVIDFTGYIDGEAFPGGDGKDYPLILGSGSFIPGFEEQLLGSKKGDHVEVKVSFPANYHAAEFAGKAAVFQVDVKEVRTAKMPEIGDEMAAAVSPCKTLAEFKDYIKSEIVKHKEQELSVEVENAIVNKIMETTTITVPKKDIETAAENLKQGFINQLTNSGQTLEAYLEYNGMTMQQFEDSAIAQAEHMIKGQSLLAEVAKREGLEVMEAELERELRGMAVSYQMDQEKLKELLGEQGLELVKQDIAAGKAMDFLLASAIQE</sequence>
<comment type="catalytic activity">
    <reaction evidence="1 7">
        <text>[protein]-peptidylproline (omega=180) = [protein]-peptidylproline (omega=0)</text>
        <dbReference type="Rhea" id="RHEA:16237"/>
        <dbReference type="Rhea" id="RHEA-COMP:10747"/>
        <dbReference type="Rhea" id="RHEA-COMP:10748"/>
        <dbReference type="ChEBI" id="CHEBI:83833"/>
        <dbReference type="ChEBI" id="CHEBI:83834"/>
        <dbReference type="EC" id="5.2.1.8"/>
    </reaction>
</comment>
<keyword evidence="11" id="KW-1185">Reference proteome</keyword>
<dbReference type="Pfam" id="PF00254">
    <property type="entry name" value="FKBP_C"/>
    <property type="match status" value="1"/>
</dbReference>
<feature type="domain" description="PPIase FKBP-type" evidence="9">
    <location>
        <begin position="56"/>
        <end position="141"/>
    </location>
</feature>
<comment type="caution">
    <text evidence="10">The sequence shown here is derived from an EMBL/GenBank/DDBJ whole genome shotgun (WGS) entry which is preliminary data.</text>
</comment>
<evidence type="ECO:0000256" key="2">
    <source>
        <dbReference type="ARBA" id="ARBA00004496"/>
    </source>
</evidence>
<evidence type="ECO:0000259" key="9">
    <source>
        <dbReference type="PROSITE" id="PS50059"/>
    </source>
</evidence>
<name>A0ABT2TP56_9FIRM</name>
<dbReference type="InterPro" id="IPR046357">
    <property type="entry name" value="PPIase_dom_sf"/>
</dbReference>
<comment type="subcellular location">
    <subcellularLocation>
        <location evidence="2">Cytoplasm</location>
    </subcellularLocation>
</comment>
<dbReference type="Gene3D" id="1.10.3120.10">
    <property type="entry name" value="Trigger factor, C-terminal domain"/>
    <property type="match status" value="1"/>
</dbReference>
<dbReference type="EMBL" id="JAOQJQ010000007">
    <property type="protein sequence ID" value="MCU6763486.1"/>
    <property type="molecule type" value="Genomic_DNA"/>
</dbReference>
<dbReference type="InterPro" id="IPR001179">
    <property type="entry name" value="PPIase_FKBP_dom"/>
</dbReference>
<evidence type="ECO:0000256" key="3">
    <source>
        <dbReference type="ARBA" id="ARBA00022618"/>
    </source>
</evidence>
<dbReference type="InterPro" id="IPR037041">
    <property type="entry name" value="Trigger_fac_C_sf"/>
</dbReference>
<dbReference type="EC" id="5.2.1.8" evidence="7"/>
<keyword evidence="4 7" id="KW-0697">Rotamase</keyword>